<dbReference type="InterPro" id="IPR001308">
    <property type="entry name" value="ETF_a/FixB"/>
</dbReference>
<dbReference type="SUPFAM" id="SSF52467">
    <property type="entry name" value="DHS-like NAD/FAD-binding domain"/>
    <property type="match status" value="1"/>
</dbReference>
<comment type="cofactor">
    <cofactor evidence="8">
        <name>FAD</name>
        <dbReference type="ChEBI" id="CHEBI:57692"/>
    </cofactor>
    <text evidence="8">Binds 1 FAD per dimer.</text>
</comment>
<evidence type="ECO:0000256" key="4">
    <source>
        <dbReference type="ARBA" id="ARBA00022982"/>
    </source>
</evidence>
<dbReference type="SMART" id="SM00893">
    <property type="entry name" value="ETF"/>
    <property type="match status" value="1"/>
</dbReference>
<feature type="binding site" evidence="8">
    <location>
        <begin position="259"/>
        <end position="266"/>
    </location>
    <ligand>
        <name>FAD</name>
        <dbReference type="ChEBI" id="CHEBI:57692"/>
    </ligand>
</feature>
<evidence type="ECO:0000256" key="2">
    <source>
        <dbReference type="ARBA" id="ARBA00022630"/>
    </source>
</evidence>
<dbReference type="OrthoDB" id="8682674at2"/>
<feature type="binding site" evidence="8">
    <location>
        <begin position="242"/>
        <end position="246"/>
    </location>
    <ligand>
        <name>FAD</name>
        <dbReference type="ChEBI" id="CHEBI:57692"/>
    </ligand>
</feature>
<dbReference type="RefSeq" id="WP_012345200.1">
    <property type="nucleotide sequence ID" value="NC_010524.1"/>
</dbReference>
<feature type="binding site" evidence="8">
    <location>
        <position position="203"/>
    </location>
    <ligand>
        <name>FAD</name>
        <dbReference type="ChEBI" id="CHEBI:57692"/>
    </ligand>
</feature>
<keyword evidence="11" id="KW-1185">Reference proteome</keyword>
<evidence type="ECO:0000256" key="5">
    <source>
        <dbReference type="ARBA" id="ARBA00025649"/>
    </source>
</evidence>
<comment type="function">
    <text evidence="5">The electron transfer flavoprotein serves as a specific electron acceptor for other dehydrogenases. It transfers the electrons to the main respiratory chain via ETF-ubiquinone oxidoreductase (ETF dehydrogenase).</text>
</comment>
<feature type="binding site" evidence="8">
    <location>
        <position position="280"/>
    </location>
    <ligand>
        <name>FAD</name>
        <dbReference type="ChEBI" id="CHEBI:57692"/>
    </ligand>
</feature>
<dbReference type="PIRSF" id="PIRSF000089">
    <property type="entry name" value="Electra_flavoP_a"/>
    <property type="match status" value="1"/>
</dbReference>
<organism evidence="10 11">
    <name type="scientific">Leptothrix cholodnii (strain ATCC 51168 / LMG 8142 / SP-6)</name>
    <name type="common">Leptothrix discophora (strain SP-6)</name>
    <dbReference type="NCBI Taxonomy" id="395495"/>
    <lineage>
        <taxon>Bacteria</taxon>
        <taxon>Pseudomonadati</taxon>
        <taxon>Pseudomonadota</taxon>
        <taxon>Betaproteobacteria</taxon>
        <taxon>Burkholderiales</taxon>
        <taxon>Sphaerotilaceae</taxon>
        <taxon>Leptothrix</taxon>
    </lineage>
</organism>
<feature type="binding site" evidence="8">
    <location>
        <begin position="228"/>
        <end position="229"/>
    </location>
    <ligand>
        <name>FAD</name>
        <dbReference type="ChEBI" id="CHEBI:57692"/>
    </ligand>
</feature>
<dbReference type="GO" id="GO:0009055">
    <property type="term" value="F:electron transfer activity"/>
    <property type="evidence" value="ECO:0007669"/>
    <property type="project" value="InterPro"/>
</dbReference>
<dbReference type="Pfam" id="PF00766">
    <property type="entry name" value="ETF_alpha"/>
    <property type="match status" value="1"/>
</dbReference>
<evidence type="ECO:0000259" key="9">
    <source>
        <dbReference type="SMART" id="SM00893"/>
    </source>
</evidence>
<evidence type="ECO:0000256" key="8">
    <source>
        <dbReference type="PIRSR" id="PIRSR000089-1"/>
    </source>
</evidence>
<dbReference type="Pfam" id="PF01012">
    <property type="entry name" value="ETF"/>
    <property type="match status" value="1"/>
</dbReference>
<dbReference type="InterPro" id="IPR014730">
    <property type="entry name" value="ETF_a/b_N"/>
</dbReference>
<dbReference type="PANTHER" id="PTHR43153">
    <property type="entry name" value="ELECTRON TRANSFER FLAVOPROTEIN ALPHA"/>
    <property type="match status" value="1"/>
</dbReference>
<dbReference type="Gene3D" id="3.40.50.620">
    <property type="entry name" value="HUPs"/>
    <property type="match status" value="1"/>
</dbReference>
<name>B1Y6W0_LEPCP</name>
<dbReference type="KEGG" id="lch:Lcho_0163"/>
<evidence type="ECO:0000256" key="3">
    <source>
        <dbReference type="ARBA" id="ARBA00022827"/>
    </source>
</evidence>
<dbReference type="Gene3D" id="3.40.50.1220">
    <property type="entry name" value="TPP-binding domain"/>
    <property type="match status" value="1"/>
</dbReference>
<evidence type="ECO:0000256" key="7">
    <source>
        <dbReference type="ARBA" id="ARBA00079299"/>
    </source>
</evidence>
<protein>
    <recommendedName>
        <fullName evidence="6">Electron transfer flavoprotein subunit alpha</fullName>
    </recommendedName>
    <alternativeName>
        <fullName evidence="7">Electron transfer flavoprotein large subunit</fullName>
    </alternativeName>
</protein>
<keyword evidence="3 8" id="KW-0274">FAD</keyword>
<dbReference type="EMBL" id="CP001013">
    <property type="protein sequence ID" value="ACB32438.1"/>
    <property type="molecule type" value="Genomic_DNA"/>
</dbReference>
<dbReference type="CDD" id="cd01715">
    <property type="entry name" value="ETF_alpha"/>
    <property type="match status" value="1"/>
</dbReference>
<dbReference type="PANTHER" id="PTHR43153:SF1">
    <property type="entry name" value="ELECTRON TRANSFER FLAVOPROTEIN SUBUNIT ALPHA, MITOCHONDRIAL"/>
    <property type="match status" value="1"/>
</dbReference>
<dbReference type="eggNOG" id="COG2025">
    <property type="taxonomic scope" value="Bacteria"/>
</dbReference>
<sequence>MTTLVIAEHDSLQLDATTLRLLTAAQQLGDPVHMLVLGQGCTAVAEAAATLHGVSQVLLIDAAAFATPSAETLARQIEVLMPGYRTLVAAHQVLYRGALPRVAARLKAAFLTDILAIESRQRLTRPMYAGSVLARVSIDAEQALLTVRPSAFAPCAQDAQSPCPVRPVAPVAADTRTRLDRREALASDRPELSRARVVVAAGRGVGALAHMQLVEQLADHLGGAVGASRAAVDAGFAPNAIQVGQTGKTVAPDVYLAFGISGAIQHLAGIKDAGVIVAVNKDPDAPIFSVADIGLVGDLFEVLPALKAALPSLQVVA</sequence>
<accession>B1Y6W0</accession>
<dbReference type="AlphaFoldDB" id="B1Y6W0"/>
<dbReference type="InterPro" id="IPR033947">
    <property type="entry name" value="ETF_alpha_N"/>
</dbReference>
<evidence type="ECO:0000256" key="6">
    <source>
        <dbReference type="ARBA" id="ARBA00068674"/>
    </source>
</evidence>
<comment type="similarity">
    <text evidence="1">Belongs to the ETF alpha-subunit/FixB family.</text>
</comment>
<dbReference type="FunFam" id="3.40.50.1220:FF:000001">
    <property type="entry name" value="Electron transfer flavoprotein, alpha subunit"/>
    <property type="match status" value="1"/>
</dbReference>
<dbReference type="InterPro" id="IPR014731">
    <property type="entry name" value="ETF_asu_C"/>
</dbReference>
<dbReference type="GO" id="GO:0050660">
    <property type="term" value="F:flavin adenine dinucleotide binding"/>
    <property type="evidence" value="ECO:0007669"/>
    <property type="project" value="InterPro"/>
</dbReference>
<gene>
    <name evidence="10" type="ordered locus">Lcho_0163</name>
</gene>
<feature type="domain" description="Electron transfer flavoprotein alpha/beta-subunit N-terminal" evidence="9">
    <location>
        <begin position="3"/>
        <end position="183"/>
    </location>
</feature>
<dbReference type="GO" id="GO:0033539">
    <property type="term" value="P:fatty acid beta-oxidation using acyl-CoA dehydrogenase"/>
    <property type="evidence" value="ECO:0007669"/>
    <property type="project" value="TreeGrafter"/>
</dbReference>
<keyword evidence="2" id="KW-0285">Flavoprotein</keyword>
<reference evidence="10 11" key="1">
    <citation type="submission" date="2008-03" db="EMBL/GenBank/DDBJ databases">
        <title>Complete sequence of Leptothrix cholodnii SP-6.</title>
        <authorList>
            <consortium name="US DOE Joint Genome Institute"/>
            <person name="Copeland A."/>
            <person name="Lucas S."/>
            <person name="Lapidus A."/>
            <person name="Glavina del Rio T."/>
            <person name="Dalin E."/>
            <person name="Tice H."/>
            <person name="Bruce D."/>
            <person name="Goodwin L."/>
            <person name="Pitluck S."/>
            <person name="Chertkov O."/>
            <person name="Brettin T."/>
            <person name="Detter J.C."/>
            <person name="Han C."/>
            <person name="Kuske C.R."/>
            <person name="Schmutz J."/>
            <person name="Larimer F."/>
            <person name="Land M."/>
            <person name="Hauser L."/>
            <person name="Kyrpides N."/>
            <person name="Lykidis A."/>
            <person name="Emerson D."/>
            <person name="Richardson P."/>
        </authorList>
    </citation>
    <scope>NUCLEOTIDE SEQUENCE [LARGE SCALE GENOMIC DNA]</scope>
    <source>
        <strain evidence="11">ATCC 51168 / LMG 8142 / SP-6</strain>
    </source>
</reference>
<proteinExistence type="inferred from homology"/>
<evidence type="ECO:0000313" key="11">
    <source>
        <dbReference type="Proteomes" id="UP000001693"/>
    </source>
</evidence>
<evidence type="ECO:0000256" key="1">
    <source>
        <dbReference type="ARBA" id="ARBA00005817"/>
    </source>
</evidence>
<dbReference type="InterPro" id="IPR029035">
    <property type="entry name" value="DHS-like_NAD/FAD-binding_dom"/>
</dbReference>
<dbReference type="STRING" id="395495.Lcho_0163"/>
<keyword evidence="4" id="KW-0249">Electron transport</keyword>
<dbReference type="InterPro" id="IPR014729">
    <property type="entry name" value="Rossmann-like_a/b/a_fold"/>
</dbReference>
<dbReference type="Proteomes" id="UP000001693">
    <property type="component" value="Chromosome"/>
</dbReference>
<evidence type="ECO:0000313" key="10">
    <source>
        <dbReference type="EMBL" id="ACB32438.1"/>
    </source>
</evidence>
<dbReference type="SUPFAM" id="SSF52402">
    <property type="entry name" value="Adenine nucleotide alpha hydrolases-like"/>
    <property type="match status" value="1"/>
</dbReference>
<keyword evidence="4" id="KW-0813">Transport</keyword>
<dbReference type="HOGENOM" id="CLU_034178_0_1_4"/>